<feature type="region of interest" description="Disordered" evidence="7">
    <location>
        <begin position="689"/>
        <end position="726"/>
    </location>
</feature>
<comment type="similarity">
    <text evidence="6">Belongs to the glycosyl hydrolase 13 family. GlgE subfamily.</text>
</comment>
<feature type="binding site" evidence="6">
    <location>
        <position position="415"/>
    </location>
    <ligand>
        <name>alpha-maltose 1-phosphate</name>
        <dbReference type="ChEBI" id="CHEBI:63576"/>
    </ligand>
</feature>
<dbReference type="PANTHER" id="PTHR47786:SF2">
    <property type="entry name" value="GLYCOSYL HYDROLASE FAMILY 13 CATALYTIC DOMAIN-CONTAINING PROTEIN"/>
    <property type="match status" value="1"/>
</dbReference>
<dbReference type="Gene3D" id="2.60.40.1180">
    <property type="entry name" value="Golgi alpha-mannosidase II"/>
    <property type="match status" value="1"/>
</dbReference>
<dbReference type="CDD" id="cd11344">
    <property type="entry name" value="AmyAc_GlgE_like"/>
    <property type="match status" value="1"/>
</dbReference>
<feature type="binding site" evidence="6">
    <location>
        <position position="379"/>
    </location>
    <ligand>
        <name>alpha-maltose 1-phosphate</name>
        <dbReference type="ChEBI" id="CHEBI:63576"/>
    </ligand>
</feature>
<feature type="compositionally biased region" description="Polar residues" evidence="7">
    <location>
        <begin position="711"/>
        <end position="726"/>
    </location>
</feature>
<comment type="caution">
    <text evidence="9">The sequence shown here is derived from an EMBL/GenBank/DDBJ whole genome shotgun (WGS) entry which is preliminary data.</text>
</comment>
<dbReference type="PANTHER" id="PTHR47786">
    <property type="entry name" value="ALPHA-1,4-GLUCAN:MALTOSE-1-PHOSPHATE MALTOSYLTRANSFERASE"/>
    <property type="match status" value="1"/>
</dbReference>
<accession>A0A3E0WBX4</accession>
<dbReference type="InterPro" id="IPR026585">
    <property type="entry name" value="GlgE"/>
</dbReference>
<dbReference type="Gene3D" id="3.20.20.80">
    <property type="entry name" value="Glycosidases"/>
    <property type="match status" value="1"/>
</dbReference>
<feature type="binding site" evidence="6">
    <location>
        <position position="284"/>
    </location>
    <ligand>
        <name>alpha-maltose 1-phosphate</name>
        <dbReference type="ChEBI" id="CHEBI:63576"/>
    </ligand>
</feature>
<evidence type="ECO:0000313" key="9">
    <source>
        <dbReference type="EMBL" id="RFA28089.1"/>
    </source>
</evidence>
<dbReference type="InterPro" id="IPR017853">
    <property type="entry name" value="GH"/>
</dbReference>
<sequence length="726" mass="78681">MAKTVAKTTVKGTTIKQAKAAAPAGVTAFTPAIGRIPIVDVFPSVSGGRWPAKAFAGEVVPFGATVFREGHDAVGARLELEDPSGAVSSYGLRMIGVGLDRYQTLAQLPTQGAWRFRIRAFSDDYETWHHNASIKVPAGIDVELMFAIAGELFTRAGADTTRPAADRTVFLDLAASVLDSAVPATDRLAAATAPAVLTAVESAPIASLDTFSAWQPLNVERQRAGFGSWYEFFPRSIGASQDADGTWTSGTFRTAAARLPEVAAMGFDVLYLPPIHPIGEAFRKGPNNSLTTAPGDPGSPWAIGGAAGGHDTVHPDLGGMAAFTEFVQAAKTAGLEVALDFALQASPDHPWVKEHPEWFTTLPDGSIAYAENPPKKYQDIYPINFDNDPAGIRAEALRIIRFWIAAGVTIFRVDNPHTKPLDFWKWLIATVMAENPDVIWLAEAFTRPALMQSLAKVGFTQSYTYFTWRNTREELEEFLDGLSHETAAFFRPNLFVNTPDILHAYLQFGGRPAYKVRAAIAATGAPTWGVYSGYELVENVARPGSEENIDNEKYEYRPRDFEAAEAQGLSLAPYITRLNQIRNEHPALAQLRNLDIHASDDDSIIVYSKYVAGEYTASGRPDGLIVIANVDPYAVRETTVRLDVTKFGLEPGASFRVTDQLTGDSWIWGADNYVRLNAFAEPVHILSVQYGPDPSSETETEPPTAPDALSGASTESPTSSDGTDPH</sequence>
<evidence type="ECO:0000256" key="2">
    <source>
        <dbReference type="ARBA" id="ARBA00022676"/>
    </source>
</evidence>
<evidence type="ECO:0000256" key="6">
    <source>
        <dbReference type="HAMAP-Rule" id="MF_02124"/>
    </source>
</evidence>
<dbReference type="EC" id="2.4.99.16" evidence="6"/>
<comment type="subunit">
    <text evidence="1 6">Homodimer.</text>
</comment>
<dbReference type="GO" id="GO:0030979">
    <property type="term" value="P:alpha-glucan biosynthetic process"/>
    <property type="evidence" value="ECO:0007669"/>
    <property type="project" value="UniProtKB-UniRule"/>
</dbReference>
<comment type="function">
    <text evidence="6">Maltosyltransferase that uses maltose 1-phosphate (M1P) as the sugar donor to elongate linear or branched alpha-(1-&gt;4)-glucans. Is involved in a branched alpha-glucan biosynthetic pathway from trehalose, together with TreS, Mak and GlgB.</text>
</comment>
<dbReference type="GO" id="GO:0016758">
    <property type="term" value="F:hexosyltransferase activity"/>
    <property type="evidence" value="ECO:0007669"/>
    <property type="project" value="UniProtKB-UniRule"/>
</dbReference>
<dbReference type="InterPro" id="IPR013780">
    <property type="entry name" value="Glyco_hydro_b"/>
</dbReference>
<evidence type="ECO:0000256" key="4">
    <source>
        <dbReference type="ARBA" id="ARBA00023277"/>
    </source>
</evidence>
<protein>
    <recommendedName>
        <fullName evidence="6">Alpha-1,4-glucan:maltose-1-phosphate maltosyltransferase</fullName>
        <shortName evidence="6">GMPMT</shortName>
        <ecNumber evidence="6">2.4.99.16</ecNumber>
    </recommendedName>
    <alternativeName>
        <fullName evidence="6">(1-&gt;4)-alpha-D-glucan:maltose-1-phosphate alpha-D-maltosyltransferase</fullName>
    </alternativeName>
</protein>
<dbReference type="EMBL" id="NBXE01000017">
    <property type="protein sequence ID" value="RFA28089.1"/>
    <property type="molecule type" value="Genomic_DNA"/>
</dbReference>
<feature type="active site" description="Nucleophile" evidence="6">
    <location>
        <position position="414"/>
    </location>
</feature>
<gene>
    <name evidence="6" type="primary">glgE</name>
    <name evidence="9" type="ORF">B7R25_05065</name>
</gene>
<dbReference type="HAMAP" id="MF_02124">
    <property type="entry name" value="GlgE"/>
    <property type="match status" value="1"/>
</dbReference>
<evidence type="ECO:0000256" key="3">
    <source>
        <dbReference type="ARBA" id="ARBA00022679"/>
    </source>
</evidence>
<organism evidence="9 10">
    <name type="scientific">Subtercola boreus</name>
    <dbReference type="NCBI Taxonomy" id="120213"/>
    <lineage>
        <taxon>Bacteria</taxon>
        <taxon>Bacillati</taxon>
        <taxon>Actinomycetota</taxon>
        <taxon>Actinomycetes</taxon>
        <taxon>Micrococcales</taxon>
        <taxon>Microbacteriaceae</taxon>
        <taxon>Subtercola</taxon>
    </lineage>
</organism>
<evidence type="ECO:0000256" key="1">
    <source>
        <dbReference type="ARBA" id="ARBA00011738"/>
    </source>
</evidence>
<dbReference type="InterPro" id="IPR021828">
    <property type="entry name" value="GlgE_dom_N/S"/>
</dbReference>
<dbReference type="InterPro" id="IPR049171">
    <property type="entry name" value="GLGE_C"/>
</dbReference>
<evidence type="ECO:0000256" key="7">
    <source>
        <dbReference type="SAM" id="MobiDB-lite"/>
    </source>
</evidence>
<dbReference type="SUPFAM" id="SSF51445">
    <property type="entry name" value="(Trans)glycosidases"/>
    <property type="match status" value="1"/>
</dbReference>
<evidence type="ECO:0000259" key="8">
    <source>
        <dbReference type="SMART" id="SM00642"/>
    </source>
</evidence>
<feature type="binding site" evidence="6">
    <location>
        <begin position="553"/>
        <end position="554"/>
    </location>
    <ligand>
        <name>alpha-maltose 1-phosphate</name>
        <dbReference type="ChEBI" id="CHEBI:63576"/>
    </ligand>
</feature>
<keyword evidence="3 6" id="KW-0808">Transferase</keyword>
<feature type="active site" description="Proton donor" evidence="6">
    <location>
        <position position="443"/>
    </location>
</feature>
<dbReference type="SMART" id="SM00642">
    <property type="entry name" value="Aamy"/>
    <property type="match status" value="1"/>
</dbReference>
<dbReference type="Gene3D" id="1.20.58.80">
    <property type="entry name" value="Phosphotransferase system, lactose/cellobiose-type IIA subunit"/>
    <property type="match status" value="1"/>
</dbReference>
<evidence type="ECO:0000256" key="5">
    <source>
        <dbReference type="ARBA" id="ARBA00048735"/>
    </source>
</evidence>
<reference evidence="9 10" key="1">
    <citation type="submission" date="2017-04" db="EMBL/GenBank/DDBJ databases">
        <title>Comparative genome analysis of Subtercola boreus.</title>
        <authorList>
            <person name="Cho Y.-J."/>
            <person name="Cho A."/>
            <person name="Kim O.-S."/>
            <person name="Lee J.-I."/>
        </authorList>
    </citation>
    <scope>NUCLEOTIDE SEQUENCE [LARGE SCALE GENOMIC DNA]</scope>
    <source>
        <strain evidence="9 10">P28004</strain>
    </source>
</reference>
<name>A0A3E0WBX4_9MICO</name>
<dbReference type="Pfam" id="PF11896">
    <property type="entry name" value="GlgE_dom_N_S"/>
    <property type="match status" value="1"/>
</dbReference>
<evidence type="ECO:0000313" key="10">
    <source>
        <dbReference type="Proteomes" id="UP000257080"/>
    </source>
</evidence>
<dbReference type="InterPro" id="IPR006047">
    <property type="entry name" value="GH13_cat_dom"/>
</dbReference>
<dbReference type="Pfam" id="PF21702">
    <property type="entry name" value="GLGE_C"/>
    <property type="match status" value="1"/>
</dbReference>
<feature type="site" description="Transition state stabilizer" evidence="6">
    <location>
        <position position="500"/>
    </location>
</feature>
<dbReference type="AlphaFoldDB" id="A0A3E0WBX4"/>
<comment type="catalytic activity">
    <reaction evidence="5 6">
        <text>alpha-maltose 1-phosphate + [(1-&gt;4)-alpha-D-glucosyl](n) = [(1-&gt;4)-alpha-D-glucosyl](n+2) + phosphate</text>
        <dbReference type="Rhea" id="RHEA:42692"/>
        <dbReference type="Rhea" id="RHEA-COMP:9584"/>
        <dbReference type="Rhea" id="RHEA-COMP:10183"/>
        <dbReference type="ChEBI" id="CHEBI:15444"/>
        <dbReference type="ChEBI" id="CHEBI:43474"/>
        <dbReference type="ChEBI" id="CHEBI:63576"/>
        <dbReference type="EC" id="2.4.99.16"/>
    </reaction>
</comment>
<dbReference type="InterPro" id="IPR013783">
    <property type="entry name" value="Ig-like_fold"/>
</dbReference>
<dbReference type="Gene3D" id="2.60.40.10">
    <property type="entry name" value="Immunoglobulins"/>
    <property type="match status" value="1"/>
</dbReference>
<keyword evidence="4 6" id="KW-0119">Carbohydrate metabolism</keyword>
<dbReference type="Proteomes" id="UP000257080">
    <property type="component" value="Unassembled WGS sequence"/>
</dbReference>
<feature type="domain" description="Glycosyl hydrolase family 13 catalytic" evidence="8">
    <location>
        <begin position="227"/>
        <end position="582"/>
    </location>
</feature>
<feature type="binding site" evidence="6">
    <location>
        <position position="344"/>
    </location>
    <ligand>
        <name>alpha-maltose 1-phosphate</name>
        <dbReference type="ChEBI" id="CHEBI:63576"/>
    </ligand>
</feature>
<keyword evidence="2 6" id="KW-0328">Glycosyltransferase</keyword>
<dbReference type="GO" id="GO:0004553">
    <property type="term" value="F:hydrolase activity, hydrolyzing O-glycosyl compounds"/>
    <property type="evidence" value="ECO:0007669"/>
    <property type="project" value="InterPro"/>
</dbReference>
<proteinExistence type="inferred from homology"/>